<dbReference type="OrthoDB" id="3130754at2759"/>
<reference evidence="2" key="1">
    <citation type="journal article" date="2014" name="Proc. Natl. Acad. Sci. U.S.A.">
        <title>Extensive sampling of basidiomycete genomes demonstrates inadequacy of the white-rot/brown-rot paradigm for wood decay fungi.</title>
        <authorList>
            <person name="Riley R."/>
            <person name="Salamov A.A."/>
            <person name="Brown D.W."/>
            <person name="Nagy L.G."/>
            <person name="Floudas D."/>
            <person name="Held B.W."/>
            <person name="Levasseur A."/>
            <person name="Lombard V."/>
            <person name="Morin E."/>
            <person name="Otillar R."/>
            <person name="Lindquist E.A."/>
            <person name="Sun H."/>
            <person name="LaButti K.M."/>
            <person name="Schmutz J."/>
            <person name="Jabbour D."/>
            <person name="Luo H."/>
            <person name="Baker S.E."/>
            <person name="Pisabarro A.G."/>
            <person name="Walton J.D."/>
            <person name="Blanchette R.A."/>
            <person name="Henrissat B."/>
            <person name="Martin F."/>
            <person name="Cullen D."/>
            <person name="Hibbett D.S."/>
            <person name="Grigoriev I.V."/>
        </authorList>
    </citation>
    <scope>NUCLEOTIDE SEQUENCE [LARGE SCALE GENOMIC DNA]</scope>
    <source>
        <strain evidence="2">CBS 339.88</strain>
    </source>
</reference>
<evidence type="ECO:0000313" key="2">
    <source>
        <dbReference type="Proteomes" id="UP000027222"/>
    </source>
</evidence>
<dbReference type="HOGENOM" id="CLU_063264_0_0_1"/>
<keyword evidence="2" id="KW-1185">Reference proteome</keyword>
<dbReference type="Proteomes" id="UP000027222">
    <property type="component" value="Unassembled WGS sequence"/>
</dbReference>
<dbReference type="AlphaFoldDB" id="A0A067TCH0"/>
<organism evidence="1 2">
    <name type="scientific">Galerina marginata (strain CBS 339.88)</name>
    <dbReference type="NCBI Taxonomy" id="685588"/>
    <lineage>
        <taxon>Eukaryota</taxon>
        <taxon>Fungi</taxon>
        <taxon>Dikarya</taxon>
        <taxon>Basidiomycota</taxon>
        <taxon>Agaricomycotina</taxon>
        <taxon>Agaricomycetes</taxon>
        <taxon>Agaricomycetidae</taxon>
        <taxon>Agaricales</taxon>
        <taxon>Agaricineae</taxon>
        <taxon>Strophariaceae</taxon>
        <taxon>Galerina</taxon>
    </lineage>
</organism>
<name>A0A067TCH0_GALM3</name>
<evidence type="ECO:0008006" key="3">
    <source>
        <dbReference type="Google" id="ProtNLM"/>
    </source>
</evidence>
<accession>A0A067TCH0</accession>
<dbReference type="EMBL" id="KL142372">
    <property type="protein sequence ID" value="KDR80032.1"/>
    <property type="molecule type" value="Genomic_DNA"/>
</dbReference>
<sequence>MTDTSGTAHFKFLSTVHEAPAELAPLIQVYHLPSSQHSSTRGQSGLWDLFLQCLPLMVNLKELAFHNIIGSPSRILPSLEEGCQAPFQLDKFSWTQENPKCLNRKAYEAQALSLLETQHELTQLRWVSRSKLISKLPVGACPKLKRLEGSTNAIGAILPSRSVTELHWLRPWWFHNRLSIQEKVMNLTELRALCAISLETYAHLQVKLQTLDTNPRNPFSNIEVVEVCIIYDKDVIPPDYPAVLSRFHRLKKLVITTPKGKARYRAVYDPSSQISQLFAYFPHLKYVDFFVHPAYRRWVDGVLLKERVSIDRDRILQLE</sequence>
<gene>
    <name evidence="1" type="ORF">GALMADRAFT_242245</name>
</gene>
<evidence type="ECO:0000313" key="1">
    <source>
        <dbReference type="EMBL" id="KDR80032.1"/>
    </source>
</evidence>
<protein>
    <recommendedName>
        <fullName evidence="3">F-box domain-containing protein</fullName>
    </recommendedName>
</protein>
<proteinExistence type="predicted"/>